<evidence type="ECO:0000256" key="2">
    <source>
        <dbReference type="SAM" id="Phobius"/>
    </source>
</evidence>
<keyword evidence="2" id="KW-0472">Membrane</keyword>
<keyword evidence="2" id="KW-1133">Transmembrane helix</keyword>
<proteinExistence type="predicted"/>
<keyword evidence="4" id="KW-1185">Reference proteome</keyword>
<evidence type="ECO:0000313" key="3">
    <source>
        <dbReference type="EMBL" id="KAK2106597.1"/>
    </source>
</evidence>
<evidence type="ECO:0000256" key="1">
    <source>
        <dbReference type="SAM" id="MobiDB-lite"/>
    </source>
</evidence>
<protein>
    <submittedName>
        <fullName evidence="3">Uncharacterized protein</fullName>
    </submittedName>
</protein>
<name>A0ABQ9VDZ1_SAGOE</name>
<feature type="region of interest" description="Disordered" evidence="1">
    <location>
        <begin position="1"/>
        <end position="29"/>
    </location>
</feature>
<comment type="caution">
    <text evidence="3">The sequence shown here is derived from an EMBL/GenBank/DDBJ whole genome shotgun (WGS) entry which is preliminary data.</text>
</comment>
<evidence type="ECO:0000313" key="4">
    <source>
        <dbReference type="Proteomes" id="UP001266305"/>
    </source>
</evidence>
<dbReference type="EMBL" id="JASSZA010000007">
    <property type="protein sequence ID" value="KAK2106597.1"/>
    <property type="molecule type" value="Genomic_DNA"/>
</dbReference>
<feature type="transmembrane region" description="Helical" evidence="2">
    <location>
        <begin position="56"/>
        <end position="79"/>
    </location>
</feature>
<gene>
    <name evidence="3" type="ORF">P7K49_016111</name>
</gene>
<accession>A0ABQ9VDZ1</accession>
<keyword evidence="2" id="KW-0812">Transmembrane</keyword>
<reference evidence="3 4" key="1">
    <citation type="submission" date="2023-05" db="EMBL/GenBank/DDBJ databases">
        <title>B98-5 Cell Line De Novo Hybrid Assembly: An Optical Mapping Approach.</title>
        <authorList>
            <person name="Kananen K."/>
            <person name="Auerbach J.A."/>
            <person name="Kautto E."/>
            <person name="Blachly J.S."/>
        </authorList>
    </citation>
    <scope>NUCLEOTIDE SEQUENCE [LARGE SCALE GENOMIC DNA]</scope>
    <source>
        <strain evidence="3">B95-8</strain>
        <tissue evidence="3">Cell line</tissue>
    </source>
</reference>
<sequence>MPGPPCRVWETRPRITQTQSPFSRDDRQRKRYASSPYSDEIVVQVTPAQQQEEPEMLWVTGPVLAVILIILIVIAILLFKR</sequence>
<dbReference type="Proteomes" id="UP001266305">
    <property type="component" value="Unassembled WGS sequence"/>
</dbReference>
<organism evidence="3 4">
    <name type="scientific">Saguinus oedipus</name>
    <name type="common">Cotton-top tamarin</name>
    <name type="synonym">Oedipomidas oedipus</name>
    <dbReference type="NCBI Taxonomy" id="9490"/>
    <lineage>
        <taxon>Eukaryota</taxon>
        <taxon>Metazoa</taxon>
        <taxon>Chordata</taxon>
        <taxon>Craniata</taxon>
        <taxon>Vertebrata</taxon>
        <taxon>Euteleostomi</taxon>
        <taxon>Mammalia</taxon>
        <taxon>Eutheria</taxon>
        <taxon>Euarchontoglires</taxon>
        <taxon>Primates</taxon>
        <taxon>Haplorrhini</taxon>
        <taxon>Platyrrhini</taxon>
        <taxon>Cebidae</taxon>
        <taxon>Callitrichinae</taxon>
        <taxon>Saguinus</taxon>
    </lineage>
</organism>